<organism evidence="5 6">
    <name type="scientific">Candidatus Gottesmanbacteria bacterium GW2011_GWB1_43_11</name>
    <dbReference type="NCBI Taxonomy" id="1618446"/>
    <lineage>
        <taxon>Bacteria</taxon>
        <taxon>Candidatus Gottesmaniibacteriota</taxon>
    </lineage>
</organism>
<dbReference type="GO" id="GO:0016787">
    <property type="term" value="F:hydrolase activity"/>
    <property type="evidence" value="ECO:0007669"/>
    <property type="project" value="UniProtKB-KW"/>
</dbReference>
<name>A0A0G1CLT3_9BACT</name>
<reference evidence="5 6" key="1">
    <citation type="journal article" date="2015" name="Nature">
        <title>rRNA introns, odd ribosomes, and small enigmatic genomes across a large radiation of phyla.</title>
        <authorList>
            <person name="Brown C.T."/>
            <person name="Hug L.A."/>
            <person name="Thomas B.C."/>
            <person name="Sharon I."/>
            <person name="Castelle C.J."/>
            <person name="Singh A."/>
            <person name="Wilkins M.J."/>
            <person name="Williams K.H."/>
            <person name="Banfield J.F."/>
        </authorList>
    </citation>
    <scope>NUCLEOTIDE SEQUENCE [LARGE SCALE GENOMIC DNA]</scope>
</reference>
<keyword evidence="1" id="KW-1277">Toxin-antitoxin system</keyword>
<dbReference type="Proteomes" id="UP000034050">
    <property type="component" value="Unassembled WGS sequence"/>
</dbReference>
<dbReference type="STRING" id="1618446.UV61_C0008G0163"/>
<evidence type="ECO:0000313" key="5">
    <source>
        <dbReference type="EMBL" id="KKS86710.1"/>
    </source>
</evidence>
<dbReference type="PANTHER" id="PTHR33397">
    <property type="entry name" value="UPF0331 PROTEIN YUTE"/>
    <property type="match status" value="1"/>
</dbReference>
<dbReference type="Pfam" id="PF01934">
    <property type="entry name" value="HepT-like"/>
    <property type="match status" value="1"/>
</dbReference>
<sequence length="142" mass="16490">MPLNKENLQIKLKQLEEYISDVKKMEQKPENQFIERSDTEILAERHIEKACQTALDIANHIVAENGLGTVTMYRELGFILAKENIITSDMAQKLAKIAGFRNRLVHEYATLSPKIIYQIVHQDIEDLTQFAKQIYLYLQKNV</sequence>
<dbReference type="InterPro" id="IPR037038">
    <property type="entry name" value="HepT-like_sf"/>
</dbReference>
<evidence type="ECO:0000256" key="1">
    <source>
        <dbReference type="ARBA" id="ARBA00022649"/>
    </source>
</evidence>
<dbReference type="InterPro" id="IPR008201">
    <property type="entry name" value="HepT-like"/>
</dbReference>
<evidence type="ECO:0000256" key="4">
    <source>
        <dbReference type="ARBA" id="ARBA00024207"/>
    </source>
</evidence>
<keyword evidence="2" id="KW-0540">Nuclease</keyword>
<dbReference type="GO" id="GO:0004540">
    <property type="term" value="F:RNA nuclease activity"/>
    <property type="evidence" value="ECO:0007669"/>
    <property type="project" value="InterPro"/>
</dbReference>
<keyword evidence="3" id="KW-0378">Hydrolase</keyword>
<evidence type="ECO:0000313" key="6">
    <source>
        <dbReference type="Proteomes" id="UP000034050"/>
    </source>
</evidence>
<dbReference type="GO" id="GO:0110001">
    <property type="term" value="C:toxin-antitoxin complex"/>
    <property type="evidence" value="ECO:0007669"/>
    <property type="project" value="InterPro"/>
</dbReference>
<comment type="caution">
    <text evidence="5">The sequence shown here is derived from an EMBL/GenBank/DDBJ whole genome shotgun (WGS) entry which is preliminary data.</text>
</comment>
<evidence type="ECO:0000256" key="2">
    <source>
        <dbReference type="ARBA" id="ARBA00022722"/>
    </source>
</evidence>
<proteinExistence type="inferred from homology"/>
<evidence type="ECO:0008006" key="7">
    <source>
        <dbReference type="Google" id="ProtNLM"/>
    </source>
</evidence>
<accession>A0A0G1CLT3</accession>
<dbReference type="InterPro" id="IPR052379">
    <property type="entry name" value="Type_VII_TA_RNase"/>
</dbReference>
<dbReference type="AlphaFoldDB" id="A0A0G1CLT3"/>
<dbReference type="NCBIfam" id="NF047751">
    <property type="entry name" value="HepT_toxin"/>
    <property type="match status" value="1"/>
</dbReference>
<comment type="similarity">
    <text evidence="4">Belongs to the HepT RNase toxin family.</text>
</comment>
<evidence type="ECO:0000256" key="3">
    <source>
        <dbReference type="ARBA" id="ARBA00022801"/>
    </source>
</evidence>
<dbReference type="Gene3D" id="1.20.120.580">
    <property type="entry name" value="bsu32300-like"/>
    <property type="match status" value="1"/>
</dbReference>
<dbReference type="PANTHER" id="PTHR33397:SF3">
    <property type="entry name" value="MRNA NUCLEASE HEPT"/>
    <property type="match status" value="1"/>
</dbReference>
<gene>
    <name evidence="5" type="ORF">UV61_C0008G0163</name>
</gene>
<dbReference type="EMBL" id="LCFD01000008">
    <property type="protein sequence ID" value="KKS86710.1"/>
    <property type="molecule type" value="Genomic_DNA"/>
</dbReference>
<protein>
    <recommendedName>
        <fullName evidence="7">DUF86 domain-containing protein</fullName>
    </recommendedName>
</protein>